<comment type="cofactor">
    <cofactor evidence="1">
        <name>Fe cation</name>
        <dbReference type="ChEBI" id="CHEBI:24875"/>
    </cofactor>
</comment>
<sequence>MRREDQVLAVEKLLEYDAAKTTEMSEEAASIDASRYVDPGLLERERESLFMHYPQVVGMSVDLEAGHYSTQSVAGVPVVLTRDNQGEFHAFLNACRHRGTTVAEGCGKARRLTCPWHAWSYDLRGALVGVAHQPTFGEIDKTVNGLVELPSAERHGLLFLQLTPGETIDLDSALGDLGPELESFNLESLHPVRTRGADIDVNWKLANDTGFELYHVQYLHKNSVGGANIGNTGLYRQYGYNHRMTALSPAARDIDRSTDHWDPMDHLQFIYNIFPSTGLVVAKAMVALQRLDPGPTPGQSALRFTSYSWTPIDNDDARAGAEMIGEFLFNVVCNEDMPTAAHTQKNLETGLLKQLLVGRNELAIANAHASYDAVLAGADWSSPR</sequence>
<dbReference type="GO" id="GO:0051213">
    <property type="term" value="F:dioxygenase activity"/>
    <property type="evidence" value="ECO:0007669"/>
    <property type="project" value="UniProtKB-KW"/>
</dbReference>
<dbReference type="EMBL" id="CP059894">
    <property type="protein sequence ID" value="QNJ90090.1"/>
    <property type="molecule type" value="Genomic_DNA"/>
</dbReference>
<evidence type="ECO:0000256" key="2">
    <source>
        <dbReference type="ARBA" id="ARBA00022714"/>
    </source>
</evidence>
<dbReference type="GO" id="GO:0016705">
    <property type="term" value="F:oxidoreductase activity, acting on paired donors, with incorporation or reduction of molecular oxygen"/>
    <property type="evidence" value="ECO:0007669"/>
    <property type="project" value="UniProtKB-ARBA"/>
</dbReference>
<accession>A0A7G8P6X4</accession>
<evidence type="ECO:0000256" key="4">
    <source>
        <dbReference type="ARBA" id="ARBA00023002"/>
    </source>
</evidence>
<evidence type="ECO:0000256" key="1">
    <source>
        <dbReference type="ARBA" id="ARBA00001962"/>
    </source>
</evidence>
<name>A0A7G8P6X4_9MYCO</name>
<keyword evidence="3" id="KW-0479">Metal-binding</keyword>
<dbReference type="InterPro" id="IPR017941">
    <property type="entry name" value="Rieske_2Fe-2S"/>
</dbReference>
<dbReference type="PANTHER" id="PTHR43756">
    <property type="entry name" value="CHOLINE MONOOXYGENASE, CHLOROPLASTIC"/>
    <property type="match status" value="1"/>
</dbReference>
<evidence type="ECO:0000313" key="9">
    <source>
        <dbReference type="Proteomes" id="UP000515498"/>
    </source>
</evidence>
<organism evidence="8 9">
    <name type="scientific">Mycolicibacterium fluoranthenivorans</name>
    <dbReference type="NCBI Taxonomy" id="258505"/>
    <lineage>
        <taxon>Bacteria</taxon>
        <taxon>Bacillati</taxon>
        <taxon>Actinomycetota</taxon>
        <taxon>Actinomycetes</taxon>
        <taxon>Mycobacteriales</taxon>
        <taxon>Mycobacteriaceae</taxon>
        <taxon>Mycolicibacterium</taxon>
    </lineage>
</organism>
<evidence type="ECO:0000313" key="8">
    <source>
        <dbReference type="EMBL" id="QNJ90090.1"/>
    </source>
</evidence>
<protein>
    <submittedName>
        <fullName evidence="8">Aromatic ring-hydroxylating dioxygenase subunit alpha</fullName>
    </submittedName>
</protein>
<dbReference type="SUPFAM" id="SSF55961">
    <property type="entry name" value="Bet v1-like"/>
    <property type="match status" value="1"/>
</dbReference>
<proteinExistence type="predicted"/>
<dbReference type="KEGG" id="mflu:HZU40_17470"/>
<dbReference type="GO" id="GO:0004497">
    <property type="term" value="F:monooxygenase activity"/>
    <property type="evidence" value="ECO:0007669"/>
    <property type="project" value="UniProtKB-ARBA"/>
</dbReference>
<reference evidence="8 9" key="1">
    <citation type="submission" date="2020-07" db="EMBL/GenBank/DDBJ databases">
        <title>Draft genome sequence of four isobutane-metabolizing strains capable of cometabolically degrading diverse ether contaminants.</title>
        <authorList>
            <person name="Chen W."/>
            <person name="Faulkner N."/>
            <person name="Smith C."/>
            <person name="Hyman M."/>
        </authorList>
    </citation>
    <scope>NUCLEOTIDE SEQUENCE [LARGE SCALE GENOMIC DNA]</scope>
    <source>
        <strain evidence="8 9">2A</strain>
    </source>
</reference>
<keyword evidence="2" id="KW-0001">2Fe-2S</keyword>
<keyword evidence="4" id="KW-0560">Oxidoreductase</keyword>
<feature type="domain" description="Rieske" evidence="7">
    <location>
        <begin position="55"/>
        <end position="160"/>
    </location>
</feature>
<evidence type="ECO:0000256" key="5">
    <source>
        <dbReference type="ARBA" id="ARBA00023004"/>
    </source>
</evidence>
<dbReference type="SUPFAM" id="SSF50022">
    <property type="entry name" value="ISP domain"/>
    <property type="match status" value="1"/>
</dbReference>
<keyword evidence="8" id="KW-0223">Dioxygenase</keyword>
<dbReference type="RefSeq" id="WP_187095237.1">
    <property type="nucleotide sequence ID" value="NZ_CP059894.1"/>
</dbReference>
<dbReference type="Gene3D" id="2.102.10.10">
    <property type="entry name" value="Rieske [2Fe-2S] iron-sulphur domain"/>
    <property type="match status" value="1"/>
</dbReference>
<dbReference type="Gene3D" id="3.90.380.10">
    <property type="entry name" value="Naphthalene 1,2-dioxygenase Alpha Subunit, Chain A, domain 1"/>
    <property type="match status" value="1"/>
</dbReference>
<dbReference type="InterPro" id="IPR036922">
    <property type="entry name" value="Rieske_2Fe-2S_sf"/>
</dbReference>
<dbReference type="PROSITE" id="PS51296">
    <property type="entry name" value="RIESKE"/>
    <property type="match status" value="1"/>
</dbReference>
<dbReference type="CDD" id="cd03469">
    <property type="entry name" value="Rieske_RO_Alpha_N"/>
    <property type="match status" value="1"/>
</dbReference>
<evidence type="ECO:0000256" key="3">
    <source>
        <dbReference type="ARBA" id="ARBA00022723"/>
    </source>
</evidence>
<dbReference type="GO" id="GO:0005506">
    <property type="term" value="F:iron ion binding"/>
    <property type="evidence" value="ECO:0007669"/>
    <property type="project" value="InterPro"/>
</dbReference>
<dbReference type="AlphaFoldDB" id="A0A7G8P6X4"/>
<dbReference type="GO" id="GO:0051537">
    <property type="term" value="F:2 iron, 2 sulfur cluster binding"/>
    <property type="evidence" value="ECO:0007669"/>
    <property type="project" value="UniProtKB-KW"/>
</dbReference>
<dbReference type="InterPro" id="IPR015879">
    <property type="entry name" value="Ring_hydroxy_dOase_asu_C_dom"/>
</dbReference>
<dbReference type="PANTHER" id="PTHR43756:SF5">
    <property type="entry name" value="CHOLINE MONOOXYGENASE, CHLOROPLASTIC"/>
    <property type="match status" value="1"/>
</dbReference>
<dbReference type="Pfam" id="PF00355">
    <property type="entry name" value="Rieske"/>
    <property type="match status" value="1"/>
</dbReference>
<dbReference type="InterPro" id="IPR001663">
    <property type="entry name" value="Rng_hydr_dOase-A"/>
</dbReference>
<keyword evidence="6" id="KW-0411">Iron-sulfur</keyword>
<evidence type="ECO:0000256" key="6">
    <source>
        <dbReference type="ARBA" id="ARBA00023014"/>
    </source>
</evidence>
<gene>
    <name evidence="8" type="ORF">HZU40_17470</name>
</gene>
<dbReference type="Pfam" id="PF00848">
    <property type="entry name" value="Ring_hydroxyl_A"/>
    <property type="match status" value="1"/>
</dbReference>
<evidence type="ECO:0000259" key="7">
    <source>
        <dbReference type="PROSITE" id="PS51296"/>
    </source>
</evidence>
<keyword evidence="5" id="KW-0408">Iron</keyword>
<dbReference type="Proteomes" id="UP000515498">
    <property type="component" value="Chromosome"/>
</dbReference>